<evidence type="ECO:0000313" key="8">
    <source>
        <dbReference type="EMBL" id="MBB5155991.1"/>
    </source>
</evidence>
<name>A0A840Q8C3_9PSEU</name>
<evidence type="ECO:0000256" key="3">
    <source>
        <dbReference type="ARBA" id="ARBA00022692"/>
    </source>
</evidence>
<dbReference type="AlphaFoldDB" id="A0A840Q8C3"/>
<keyword evidence="5 7" id="KW-0472">Membrane</keyword>
<dbReference type="GO" id="GO:0005886">
    <property type="term" value="C:plasma membrane"/>
    <property type="evidence" value="ECO:0007669"/>
    <property type="project" value="UniProtKB-SubCell"/>
</dbReference>
<gene>
    <name evidence="8" type="ORF">BJ970_003525</name>
</gene>
<keyword evidence="3 7" id="KW-0812">Transmembrane</keyword>
<accession>A0A840Q8C3</accession>
<feature type="transmembrane region" description="Helical" evidence="7">
    <location>
        <begin position="150"/>
        <end position="173"/>
    </location>
</feature>
<keyword evidence="2" id="KW-1003">Cell membrane</keyword>
<dbReference type="Proteomes" id="UP000584374">
    <property type="component" value="Unassembled WGS sequence"/>
</dbReference>
<feature type="transmembrane region" description="Helical" evidence="7">
    <location>
        <begin position="316"/>
        <end position="334"/>
    </location>
</feature>
<feature type="compositionally biased region" description="Polar residues" evidence="6">
    <location>
        <begin position="361"/>
        <end position="370"/>
    </location>
</feature>
<evidence type="ECO:0000256" key="4">
    <source>
        <dbReference type="ARBA" id="ARBA00022989"/>
    </source>
</evidence>
<dbReference type="PANTHER" id="PTHR39087">
    <property type="entry name" value="UPF0104 MEMBRANE PROTEIN MJ1595"/>
    <property type="match status" value="1"/>
</dbReference>
<dbReference type="Pfam" id="PF03706">
    <property type="entry name" value="LPG_synthase_TM"/>
    <property type="match status" value="1"/>
</dbReference>
<evidence type="ECO:0000256" key="6">
    <source>
        <dbReference type="SAM" id="MobiDB-lite"/>
    </source>
</evidence>
<dbReference type="PANTHER" id="PTHR39087:SF2">
    <property type="entry name" value="UPF0104 MEMBRANE PROTEIN MJ1595"/>
    <property type="match status" value="1"/>
</dbReference>
<feature type="transmembrane region" description="Helical" evidence="7">
    <location>
        <begin position="45"/>
        <end position="62"/>
    </location>
</feature>
<sequence>MRQRVRTIAQWAVVLGGLGVLGWQLPVLASEAGRLGAELAHLRWGWVGVAVLLGVGSLAAYGELHRWLLIAGGVRLPVRTVQAINFAENALSTTLPAVGNAVGFVYATYQLRKRNVDVALAAWSAVLSGAIATVLLMLLGIAGAGGTGQISPLVAGALSSVVVLTAWVCWAVVTRPSALRRCLLALTWLGRRLPGRCRTCRRAWTTDPDATVRRLADRIGLLRPSGPQWVAVVALAALSWILDYLSLCLSVVALGHPIPWSTLVLGYLAVQGAIALQIFPGGAGLAEGGLLGVLIASGIPAAPAMATVLVYRAINWLGLAALGWVVYAVQIHLAPRREHMHAPEAPAVPASPRRTTRSRSNGLANYRITN</sequence>
<comment type="subcellular location">
    <subcellularLocation>
        <location evidence="1">Cell membrane</location>
        <topology evidence="1">Multi-pass membrane protein</topology>
    </subcellularLocation>
</comment>
<evidence type="ECO:0000256" key="5">
    <source>
        <dbReference type="ARBA" id="ARBA00023136"/>
    </source>
</evidence>
<proteinExistence type="predicted"/>
<feature type="region of interest" description="Disordered" evidence="6">
    <location>
        <begin position="342"/>
        <end position="370"/>
    </location>
</feature>
<organism evidence="8 9">
    <name type="scientific">Saccharopolyspora phatthalungensis</name>
    <dbReference type="NCBI Taxonomy" id="664693"/>
    <lineage>
        <taxon>Bacteria</taxon>
        <taxon>Bacillati</taxon>
        <taxon>Actinomycetota</taxon>
        <taxon>Actinomycetes</taxon>
        <taxon>Pseudonocardiales</taxon>
        <taxon>Pseudonocardiaceae</taxon>
        <taxon>Saccharopolyspora</taxon>
    </lineage>
</organism>
<feature type="transmembrane region" description="Helical" evidence="7">
    <location>
        <begin position="120"/>
        <end position="144"/>
    </location>
</feature>
<keyword evidence="9" id="KW-1185">Reference proteome</keyword>
<evidence type="ECO:0000256" key="1">
    <source>
        <dbReference type="ARBA" id="ARBA00004651"/>
    </source>
</evidence>
<comment type="caution">
    <text evidence="8">The sequence shown here is derived from an EMBL/GenBank/DDBJ whole genome shotgun (WGS) entry which is preliminary data.</text>
</comment>
<evidence type="ECO:0000256" key="7">
    <source>
        <dbReference type="SAM" id="Phobius"/>
    </source>
</evidence>
<dbReference type="EMBL" id="JACHIW010000001">
    <property type="protein sequence ID" value="MBB5155991.1"/>
    <property type="molecule type" value="Genomic_DNA"/>
</dbReference>
<feature type="transmembrane region" description="Helical" evidence="7">
    <location>
        <begin position="229"/>
        <end position="254"/>
    </location>
</feature>
<evidence type="ECO:0000256" key="2">
    <source>
        <dbReference type="ARBA" id="ARBA00022475"/>
    </source>
</evidence>
<evidence type="ECO:0000313" key="9">
    <source>
        <dbReference type="Proteomes" id="UP000584374"/>
    </source>
</evidence>
<keyword evidence="4 7" id="KW-1133">Transmembrane helix</keyword>
<dbReference type="RefSeq" id="WP_184727217.1">
    <property type="nucleotide sequence ID" value="NZ_JACHIW010000001.1"/>
</dbReference>
<protein>
    <recommendedName>
        <fullName evidence="10">Flippase-like domain-containing protein</fullName>
    </recommendedName>
</protein>
<reference evidence="8 9" key="1">
    <citation type="submission" date="2020-08" db="EMBL/GenBank/DDBJ databases">
        <title>Sequencing the genomes of 1000 actinobacteria strains.</title>
        <authorList>
            <person name="Klenk H.-P."/>
        </authorList>
    </citation>
    <scope>NUCLEOTIDE SEQUENCE [LARGE SCALE GENOMIC DNA]</scope>
    <source>
        <strain evidence="8 9">DSM 45584</strain>
    </source>
</reference>
<evidence type="ECO:0008006" key="10">
    <source>
        <dbReference type="Google" id="ProtNLM"/>
    </source>
</evidence>
<dbReference type="InterPro" id="IPR022791">
    <property type="entry name" value="L-PG_synthase/AglD"/>
</dbReference>